<protein>
    <submittedName>
        <fullName evidence="3">Uncharacterized protein</fullName>
    </submittedName>
</protein>
<accession>A0A316YYY6</accession>
<feature type="compositionally biased region" description="Basic and acidic residues" evidence="2">
    <location>
        <begin position="42"/>
        <end position="51"/>
    </location>
</feature>
<dbReference type="EMBL" id="KZ819634">
    <property type="protein sequence ID" value="PWN93858.1"/>
    <property type="molecule type" value="Genomic_DNA"/>
</dbReference>
<organism evidence="3 4">
    <name type="scientific">Acaromyces ingoldii</name>
    <dbReference type="NCBI Taxonomy" id="215250"/>
    <lineage>
        <taxon>Eukaryota</taxon>
        <taxon>Fungi</taxon>
        <taxon>Dikarya</taxon>
        <taxon>Basidiomycota</taxon>
        <taxon>Ustilaginomycotina</taxon>
        <taxon>Exobasidiomycetes</taxon>
        <taxon>Exobasidiales</taxon>
        <taxon>Cryptobasidiaceae</taxon>
        <taxon>Acaromyces</taxon>
    </lineage>
</organism>
<feature type="compositionally biased region" description="Polar residues" evidence="2">
    <location>
        <begin position="64"/>
        <end position="79"/>
    </location>
</feature>
<dbReference type="AlphaFoldDB" id="A0A316YYY6"/>
<keyword evidence="4" id="KW-1185">Reference proteome</keyword>
<name>A0A316YYY6_9BASI</name>
<evidence type="ECO:0000313" key="3">
    <source>
        <dbReference type="EMBL" id="PWN93858.1"/>
    </source>
</evidence>
<dbReference type="GeneID" id="37042567"/>
<sequence>MQRRPSDLGGDLEGASPQTLSAGQSPVVRAEEGTTVPGANVKVERDAEGRRIRSRSPASGKASPGSTRGLSPSQRSSRPSIDESADIRRRSGPSTPVDVAGRSAIGRPPPTGPRGLYSGGPSSGRRQEPPPRSLSRKVDLQGAPLAPGGFPVISQESPLLQVPDAPRGSITAAPPASSSTPAQDPFRPNQGPRVSSSGPSTPLASAPPAAATPTSKVRAPFTASDFPSSINPELEAEVANLSSSRLAASCSHKLQSTSVALRAALGELAEVEVELAGARLKTTVTENSLDKLREEFEAYTVEAGRAEAKSISEPWLVDV</sequence>
<keyword evidence="1" id="KW-0175">Coiled coil</keyword>
<dbReference type="Proteomes" id="UP000245768">
    <property type="component" value="Unassembled WGS sequence"/>
</dbReference>
<feature type="compositionally biased region" description="Low complexity" evidence="2">
    <location>
        <begin position="195"/>
        <end position="215"/>
    </location>
</feature>
<gene>
    <name evidence="3" type="ORF">FA10DRAFT_264451</name>
</gene>
<feature type="coiled-coil region" evidence="1">
    <location>
        <begin position="261"/>
        <end position="309"/>
    </location>
</feature>
<feature type="compositionally biased region" description="Low complexity" evidence="2">
    <location>
        <begin position="171"/>
        <end position="182"/>
    </location>
</feature>
<proteinExistence type="predicted"/>
<evidence type="ECO:0000256" key="2">
    <source>
        <dbReference type="SAM" id="MobiDB-lite"/>
    </source>
</evidence>
<feature type="region of interest" description="Disordered" evidence="2">
    <location>
        <begin position="1"/>
        <end position="229"/>
    </location>
</feature>
<evidence type="ECO:0000313" key="4">
    <source>
        <dbReference type="Proteomes" id="UP000245768"/>
    </source>
</evidence>
<reference evidence="3 4" key="1">
    <citation type="journal article" date="2018" name="Mol. Biol. Evol.">
        <title>Broad Genomic Sampling Reveals a Smut Pathogenic Ancestry of the Fungal Clade Ustilaginomycotina.</title>
        <authorList>
            <person name="Kijpornyongpan T."/>
            <person name="Mondo S.J."/>
            <person name="Barry K."/>
            <person name="Sandor L."/>
            <person name="Lee J."/>
            <person name="Lipzen A."/>
            <person name="Pangilinan J."/>
            <person name="LaButti K."/>
            <person name="Hainaut M."/>
            <person name="Henrissat B."/>
            <person name="Grigoriev I.V."/>
            <person name="Spatafora J.W."/>
            <person name="Aime M.C."/>
        </authorList>
    </citation>
    <scope>NUCLEOTIDE SEQUENCE [LARGE SCALE GENOMIC DNA]</scope>
    <source>
        <strain evidence="3 4">MCA 4198</strain>
    </source>
</reference>
<dbReference type="RefSeq" id="XP_025381056.1">
    <property type="nucleotide sequence ID" value="XM_025520651.1"/>
</dbReference>
<evidence type="ECO:0000256" key="1">
    <source>
        <dbReference type="SAM" id="Coils"/>
    </source>
</evidence>
<dbReference type="InParanoid" id="A0A316YYY6"/>